<sequence length="244" mass="26309">MFTGKWKTKKLTCPACGGDITALPGDRAFACSRCELGFELADGRVGRLSANQVYRGWWLRARPGGPAGEGAGKVVLLPFWRFELTSPAQAFTLQDTGKVPPKVRKSMRDEERFDLSRHRVFAYYPAFRTAHAQTAFNLSATLTDTQPAYELSAGAYSAGAVHASDAAERGLCFASEHLGDHSPGLALTGLCGRGSPQLVSLPFERRGAELVEGVSGARFPAGELDESLLALNQEYKSPPEGEKT</sequence>
<name>A0A1F5F6B0_9BACT</name>
<dbReference type="EMBL" id="MFAF01000082">
    <property type="protein sequence ID" value="OGD75150.1"/>
    <property type="molecule type" value="Genomic_DNA"/>
</dbReference>
<gene>
    <name evidence="1" type="ORF">A2Y64_09115</name>
</gene>
<evidence type="ECO:0000313" key="1">
    <source>
        <dbReference type="EMBL" id="OGD75150.1"/>
    </source>
</evidence>
<dbReference type="Proteomes" id="UP000177187">
    <property type="component" value="Unassembled WGS sequence"/>
</dbReference>
<organism evidence="1 2">
    <name type="scientific">Candidatus Coatesbacteria bacterium RBG_13_66_14</name>
    <dbReference type="NCBI Taxonomy" id="1817816"/>
    <lineage>
        <taxon>Bacteria</taxon>
        <taxon>Candidatus Coatesiibacteriota</taxon>
    </lineage>
</organism>
<accession>A0A1F5F6B0</accession>
<dbReference type="AlphaFoldDB" id="A0A1F5F6B0"/>
<protein>
    <submittedName>
        <fullName evidence="1">Uncharacterized protein</fullName>
    </submittedName>
</protein>
<proteinExistence type="predicted"/>
<comment type="caution">
    <text evidence="1">The sequence shown here is derived from an EMBL/GenBank/DDBJ whole genome shotgun (WGS) entry which is preliminary data.</text>
</comment>
<reference evidence="1 2" key="1">
    <citation type="journal article" date="2016" name="Nat. Commun.">
        <title>Thousands of microbial genomes shed light on interconnected biogeochemical processes in an aquifer system.</title>
        <authorList>
            <person name="Anantharaman K."/>
            <person name="Brown C.T."/>
            <person name="Hug L.A."/>
            <person name="Sharon I."/>
            <person name="Castelle C.J."/>
            <person name="Probst A.J."/>
            <person name="Thomas B.C."/>
            <person name="Singh A."/>
            <person name="Wilkins M.J."/>
            <person name="Karaoz U."/>
            <person name="Brodie E.L."/>
            <person name="Williams K.H."/>
            <person name="Hubbard S.S."/>
            <person name="Banfield J.F."/>
        </authorList>
    </citation>
    <scope>NUCLEOTIDE SEQUENCE [LARGE SCALE GENOMIC DNA]</scope>
</reference>
<evidence type="ECO:0000313" key="2">
    <source>
        <dbReference type="Proteomes" id="UP000177187"/>
    </source>
</evidence>